<dbReference type="PANTHER" id="PTHR46708">
    <property type="entry name" value="TENASCIN"/>
    <property type="match status" value="1"/>
</dbReference>
<dbReference type="InterPro" id="IPR036116">
    <property type="entry name" value="FN3_sf"/>
</dbReference>
<dbReference type="InterPro" id="IPR003961">
    <property type="entry name" value="FN3_dom"/>
</dbReference>
<feature type="domain" description="Fibronectin type-III" evidence="3">
    <location>
        <begin position="232"/>
        <end position="327"/>
    </location>
</feature>
<proteinExistence type="predicted"/>
<evidence type="ECO:0000256" key="2">
    <source>
        <dbReference type="SAM" id="MobiDB-lite"/>
    </source>
</evidence>
<feature type="compositionally biased region" description="Polar residues" evidence="2">
    <location>
        <begin position="1"/>
        <end position="20"/>
    </location>
</feature>
<dbReference type="Gene3D" id="2.60.40.10">
    <property type="entry name" value="Immunoglobulins"/>
    <property type="match status" value="4"/>
</dbReference>
<dbReference type="PANTHER" id="PTHR46708:SF2">
    <property type="entry name" value="FIBRONECTIN TYPE-III DOMAIN-CONTAINING PROTEIN"/>
    <property type="match status" value="1"/>
</dbReference>
<feature type="domain" description="Fibronectin type-III" evidence="3">
    <location>
        <begin position="500"/>
        <end position="585"/>
    </location>
</feature>
<dbReference type="AlphaFoldDB" id="A0A7R9HWH1"/>
<name>A0A7R9HWH1_9NEOP</name>
<keyword evidence="1" id="KW-0677">Repeat</keyword>
<sequence length="592" mass="66340">MRESGKTPSVNRVSTISTTGEPEVTVRVTTSTGGGLNRVENVRVENVSRDSATLSWDIPQEFDSTKGQISVCFKKLPAERHDRGNCSIVDVHPSETTIEDLDSCAWYEFTVVTLNKKQEKTYDKHVVKQFIWDPSNQQPDNLPDVEVARAWSNIMAVVWNITNITNDTCFSHFTICIKQSDDSYEKCEKKESFETWIILNQLELCTNYSITTWTSTMEGIDSDNQTLYQSTGPGSVVDMKTTVLSKDTVGIKWKPPVTGQKCLSYYHLSLEAENYTRVNITGDETKYLVTNLTACTNIGLSLSSVSEEHVRSNVTMLMVVTRASAPGEVEDLEVTHTSSSSIHLQWKVPTDCQRLDTTRLQVTSSVSPGDVSDIRTVDRTTESVIIKWTAPARGRECLAHYRLRFEKKLVPEEGYREVNVSADESQYLIANLTCCTAVNILLSSVSLFQTQSNISYLQVTTRESAPGEVEDLEVTHTSSSSIHLQWKVPTERFNCLLRIQLMKPMLTVLGPEAVTVRWKSPPCAKQFLVCWGAWQDRGNHTCTSVTNTSHTVTGLQPDTKYTFIVTALGSNEERSDPFVFTVLMPRGETIVD</sequence>
<dbReference type="SUPFAM" id="SSF49265">
    <property type="entry name" value="Fibronectin type III"/>
    <property type="match status" value="3"/>
</dbReference>
<dbReference type="Pfam" id="PF00041">
    <property type="entry name" value="fn3"/>
    <property type="match status" value="2"/>
</dbReference>
<feature type="domain" description="Fibronectin type-III" evidence="3">
    <location>
        <begin position="38"/>
        <end position="134"/>
    </location>
</feature>
<evidence type="ECO:0000256" key="1">
    <source>
        <dbReference type="ARBA" id="ARBA00022737"/>
    </source>
</evidence>
<gene>
    <name evidence="4" type="ORF">TMSB3V08_LOCUS11986</name>
</gene>
<accession>A0A7R9HWH1</accession>
<dbReference type="PROSITE" id="PS50853">
    <property type="entry name" value="FN3"/>
    <property type="match status" value="4"/>
</dbReference>
<dbReference type="InterPro" id="IPR013783">
    <property type="entry name" value="Ig-like_fold"/>
</dbReference>
<organism evidence="4">
    <name type="scientific">Timema monikensis</name>
    <dbReference type="NCBI Taxonomy" id="170555"/>
    <lineage>
        <taxon>Eukaryota</taxon>
        <taxon>Metazoa</taxon>
        <taxon>Ecdysozoa</taxon>
        <taxon>Arthropoda</taxon>
        <taxon>Hexapoda</taxon>
        <taxon>Insecta</taxon>
        <taxon>Pterygota</taxon>
        <taxon>Neoptera</taxon>
        <taxon>Polyneoptera</taxon>
        <taxon>Phasmatodea</taxon>
        <taxon>Timematodea</taxon>
        <taxon>Timematoidea</taxon>
        <taxon>Timematidae</taxon>
        <taxon>Timema</taxon>
    </lineage>
</organism>
<evidence type="ECO:0000259" key="3">
    <source>
        <dbReference type="PROSITE" id="PS50853"/>
    </source>
</evidence>
<dbReference type="SMART" id="SM00060">
    <property type="entry name" value="FN3"/>
    <property type="match status" value="4"/>
</dbReference>
<feature type="domain" description="Fibronectin type-III" evidence="3">
    <location>
        <begin position="367"/>
        <end position="467"/>
    </location>
</feature>
<dbReference type="CDD" id="cd00063">
    <property type="entry name" value="FN3"/>
    <property type="match status" value="4"/>
</dbReference>
<dbReference type="EMBL" id="OB799697">
    <property type="protein sequence ID" value="CAD7435339.1"/>
    <property type="molecule type" value="Genomic_DNA"/>
</dbReference>
<reference evidence="4" key="1">
    <citation type="submission" date="2020-11" db="EMBL/GenBank/DDBJ databases">
        <authorList>
            <person name="Tran Van P."/>
        </authorList>
    </citation>
    <scope>NUCLEOTIDE SEQUENCE</scope>
</reference>
<protein>
    <recommendedName>
        <fullName evidence="3">Fibronectin type-III domain-containing protein</fullName>
    </recommendedName>
</protein>
<dbReference type="InterPro" id="IPR050991">
    <property type="entry name" value="ECM_Regulatory_Proteins"/>
</dbReference>
<feature type="region of interest" description="Disordered" evidence="2">
    <location>
        <begin position="1"/>
        <end position="21"/>
    </location>
</feature>
<evidence type="ECO:0000313" key="4">
    <source>
        <dbReference type="EMBL" id="CAD7435339.1"/>
    </source>
</evidence>